<keyword evidence="6 9" id="KW-1133">Transmembrane helix</keyword>
<comment type="subcellular location">
    <subcellularLocation>
        <location evidence="1">Cell membrane</location>
        <topology evidence="1">Multi-pass membrane protein</topology>
    </subcellularLocation>
</comment>
<keyword evidence="7 9" id="KW-0472">Membrane</keyword>
<evidence type="ECO:0000256" key="2">
    <source>
        <dbReference type="ARBA" id="ARBA00022448"/>
    </source>
</evidence>
<keyword evidence="4 9" id="KW-0812">Transmembrane</keyword>
<proteinExistence type="inferred from homology"/>
<dbReference type="PANTHER" id="PTHR11795">
    <property type="entry name" value="BRANCHED-CHAIN AMINO ACID TRANSPORT SYSTEM PERMEASE PROTEIN LIVH"/>
    <property type="match status" value="1"/>
</dbReference>
<feature type="transmembrane region" description="Helical" evidence="9">
    <location>
        <begin position="192"/>
        <end position="208"/>
    </location>
</feature>
<feature type="transmembrane region" description="Helical" evidence="9">
    <location>
        <begin position="95"/>
        <end position="117"/>
    </location>
</feature>
<evidence type="ECO:0000256" key="8">
    <source>
        <dbReference type="ARBA" id="ARBA00037998"/>
    </source>
</evidence>
<comment type="caution">
    <text evidence="10">The sequence shown here is derived from an EMBL/GenBank/DDBJ whole genome shotgun (WGS) entry which is preliminary data.</text>
</comment>
<comment type="similarity">
    <text evidence="8">Belongs to the binding-protein-dependent transport system permease family. LivHM subfamily.</text>
</comment>
<evidence type="ECO:0000313" key="10">
    <source>
        <dbReference type="EMBL" id="GAA5092028.1"/>
    </source>
</evidence>
<feature type="transmembrane region" description="Helical" evidence="9">
    <location>
        <begin position="17"/>
        <end position="36"/>
    </location>
</feature>
<feature type="transmembrane region" description="Helical" evidence="9">
    <location>
        <begin position="262"/>
        <end position="278"/>
    </location>
</feature>
<dbReference type="InterPro" id="IPR052157">
    <property type="entry name" value="BCAA_transport_permease"/>
</dbReference>
<feature type="transmembrane region" description="Helical" evidence="9">
    <location>
        <begin position="137"/>
        <end position="160"/>
    </location>
</feature>
<protein>
    <submittedName>
        <fullName evidence="10">Branched-chain amino acid ABC transporter permease</fullName>
    </submittedName>
</protein>
<dbReference type="RefSeq" id="WP_194414816.1">
    <property type="nucleotide sequence ID" value="NZ_BAABKZ010000002.1"/>
</dbReference>
<accession>A0ABP9M7L5</accession>
<dbReference type="Pfam" id="PF02653">
    <property type="entry name" value="BPD_transp_2"/>
    <property type="match status" value="1"/>
</dbReference>
<keyword evidence="2" id="KW-0813">Transport</keyword>
<keyword evidence="5" id="KW-0029">Amino-acid transport</keyword>
<dbReference type="PANTHER" id="PTHR11795:SF445">
    <property type="entry name" value="AMINO ACID ABC TRANSPORTER PERMEASE PROTEIN"/>
    <property type="match status" value="1"/>
</dbReference>
<evidence type="ECO:0000256" key="7">
    <source>
        <dbReference type="ARBA" id="ARBA00023136"/>
    </source>
</evidence>
<evidence type="ECO:0000256" key="6">
    <source>
        <dbReference type="ARBA" id="ARBA00022989"/>
    </source>
</evidence>
<dbReference type="Proteomes" id="UP001501407">
    <property type="component" value="Unassembled WGS sequence"/>
</dbReference>
<feature type="transmembrane region" description="Helical" evidence="9">
    <location>
        <begin position="238"/>
        <end position="256"/>
    </location>
</feature>
<dbReference type="CDD" id="cd06582">
    <property type="entry name" value="TM_PBP1_LivH_like"/>
    <property type="match status" value="1"/>
</dbReference>
<sequence>MDQFIQSILLPGLSQGAIYGLIAVAFAVLHLTTGVINFGHGQLVVLAPIVILLSAAAGVPVWLAFLLGFAALLIAALVTEVVAIRPFVQSGSAVSWILSTFGVSIVLTEILAIPAGGEATYFPFGIPSTPFTFLGFRVSWAELATLPVLLLVAAALLIFYRRTRVGRELRAVGQDVRGAEALGISRARASQITVLISAVIAAITGYLVASSQILMPNLGIFFLFYGFVAVSMGGMNSVPGAVIGGVVVGLVSQGAAVYMGPLYGNLAVFVLLVLVYVVRPHGIFGSRPVREV</sequence>
<keyword evidence="3" id="KW-1003">Cell membrane</keyword>
<gene>
    <name evidence="10" type="ORF">GCM10025760_20090</name>
</gene>
<feature type="transmembrane region" description="Helical" evidence="9">
    <location>
        <begin position="43"/>
        <end position="63"/>
    </location>
</feature>
<dbReference type="EMBL" id="BAABKZ010000002">
    <property type="protein sequence ID" value="GAA5092028.1"/>
    <property type="molecule type" value="Genomic_DNA"/>
</dbReference>
<reference evidence="11" key="1">
    <citation type="journal article" date="2019" name="Int. J. Syst. Evol. Microbiol.">
        <title>The Global Catalogue of Microorganisms (GCM) 10K type strain sequencing project: providing services to taxonomists for standard genome sequencing and annotation.</title>
        <authorList>
            <consortium name="The Broad Institute Genomics Platform"/>
            <consortium name="The Broad Institute Genome Sequencing Center for Infectious Disease"/>
            <person name="Wu L."/>
            <person name="Ma J."/>
        </authorList>
    </citation>
    <scope>NUCLEOTIDE SEQUENCE [LARGE SCALE GENOMIC DNA]</scope>
    <source>
        <strain evidence="11">JCM 18959</strain>
    </source>
</reference>
<evidence type="ECO:0000256" key="5">
    <source>
        <dbReference type="ARBA" id="ARBA00022970"/>
    </source>
</evidence>
<keyword evidence="11" id="KW-1185">Reference proteome</keyword>
<evidence type="ECO:0000313" key="11">
    <source>
        <dbReference type="Proteomes" id="UP001501407"/>
    </source>
</evidence>
<name>A0ABP9M7L5_9MICO</name>
<evidence type="ECO:0000256" key="3">
    <source>
        <dbReference type="ARBA" id="ARBA00022475"/>
    </source>
</evidence>
<evidence type="ECO:0000256" key="4">
    <source>
        <dbReference type="ARBA" id="ARBA00022692"/>
    </source>
</evidence>
<dbReference type="InterPro" id="IPR001851">
    <property type="entry name" value="ABC_transp_permease"/>
</dbReference>
<evidence type="ECO:0000256" key="9">
    <source>
        <dbReference type="SAM" id="Phobius"/>
    </source>
</evidence>
<evidence type="ECO:0000256" key="1">
    <source>
        <dbReference type="ARBA" id="ARBA00004651"/>
    </source>
</evidence>
<organism evidence="10 11">
    <name type="scientific">Microbacterium yannicii</name>
    <dbReference type="NCBI Taxonomy" id="671622"/>
    <lineage>
        <taxon>Bacteria</taxon>
        <taxon>Bacillati</taxon>
        <taxon>Actinomycetota</taxon>
        <taxon>Actinomycetes</taxon>
        <taxon>Micrococcales</taxon>
        <taxon>Microbacteriaceae</taxon>
        <taxon>Microbacterium</taxon>
    </lineage>
</organism>